<dbReference type="InterPro" id="IPR043429">
    <property type="entry name" value="ArtM/GltK/GlnP/TcyL/YhdX-like"/>
</dbReference>
<evidence type="ECO:0000256" key="4">
    <source>
        <dbReference type="ARBA" id="ARBA00022475"/>
    </source>
</evidence>
<proteinExistence type="inferred from homology"/>
<dbReference type="Proteomes" id="UP001155820">
    <property type="component" value="Unassembled WGS sequence"/>
</dbReference>
<feature type="domain" description="ABC transmembrane type-1" evidence="10">
    <location>
        <begin position="69"/>
        <end position="276"/>
    </location>
</feature>
<dbReference type="RefSeq" id="WP_052820732.1">
    <property type="nucleotide sequence ID" value="NZ_CP050897.1"/>
</dbReference>
<dbReference type="GO" id="GO:0006865">
    <property type="term" value="P:amino acid transport"/>
    <property type="evidence" value="ECO:0007669"/>
    <property type="project" value="UniProtKB-KW"/>
</dbReference>
<gene>
    <name evidence="11" type="ORF">FOB26_02350</name>
    <name evidence="12" type="ORF">FOB41_02065</name>
</gene>
<name>A0A6H0ZH41_9HYPH</name>
<geneLocation type="plasmid" evidence="11">
    <name>unnamed2</name>
</geneLocation>
<evidence type="ECO:0000313" key="11">
    <source>
        <dbReference type="EMBL" id="NRF17992.1"/>
    </source>
</evidence>
<keyword evidence="6" id="KW-0029">Amino-acid transport</keyword>
<accession>A0A6H0ZH41</accession>
<comment type="similarity">
    <text evidence="2">Belongs to the binding-protein-dependent transport system permease family. HisMQ subfamily.</text>
</comment>
<dbReference type="EMBL" id="JABRWM010000002">
    <property type="protein sequence ID" value="NRF17992.1"/>
    <property type="molecule type" value="Genomic_DNA"/>
</dbReference>
<evidence type="ECO:0000313" key="13">
    <source>
        <dbReference type="Proteomes" id="UP000500870"/>
    </source>
</evidence>
<dbReference type="CDD" id="cd06261">
    <property type="entry name" value="TM_PBP2"/>
    <property type="match status" value="1"/>
</dbReference>
<dbReference type="InterPro" id="IPR035906">
    <property type="entry name" value="MetI-like_sf"/>
</dbReference>
<dbReference type="PROSITE" id="PS50928">
    <property type="entry name" value="ABC_TM1"/>
    <property type="match status" value="1"/>
</dbReference>
<organism evidence="12 13">
    <name type="scientific">Agrobacterium pusense</name>
    <dbReference type="NCBI Taxonomy" id="648995"/>
    <lineage>
        <taxon>Bacteria</taxon>
        <taxon>Pseudomonadati</taxon>
        <taxon>Pseudomonadota</taxon>
        <taxon>Alphaproteobacteria</taxon>
        <taxon>Hyphomicrobiales</taxon>
        <taxon>Rhizobiaceae</taxon>
        <taxon>Rhizobium/Agrobacterium group</taxon>
        <taxon>Agrobacterium</taxon>
    </lineage>
</organism>
<keyword evidence="4" id="KW-1003">Cell membrane</keyword>
<keyword evidence="12" id="KW-0614">Plasmid</keyword>
<dbReference type="EMBL" id="CP050897">
    <property type="protein sequence ID" value="QIX19979.1"/>
    <property type="molecule type" value="Genomic_DNA"/>
</dbReference>
<dbReference type="AlphaFoldDB" id="A0A6H0ZH41"/>
<dbReference type="PANTHER" id="PTHR30614:SF0">
    <property type="entry name" value="L-CYSTINE TRANSPORT SYSTEM PERMEASE PROTEIN TCYL"/>
    <property type="match status" value="1"/>
</dbReference>
<dbReference type="Pfam" id="PF00528">
    <property type="entry name" value="BPD_transp_1"/>
    <property type="match status" value="1"/>
</dbReference>
<dbReference type="Gene3D" id="1.10.3720.10">
    <property type="entry name" value="MetI-like"/>
    <property type="match status" value="1"/>
</dbReference>
<evidence type="ECO:0000256" key="5">
    <source>
        <dbReference type="ARBA" id="ARBA00022692"/>
    </source>
</evidence>
<comment type="subcellular location">
    <subcellularLocation>
        <location evidence="1">Cell inner membrane</location>
        <topology evidence="1">Multi-pass membrane protein</topology>
    </subcellularLocation>
    <subcellularLocation>
        <location evidence="9">Cell membrane</location>
        <topology evidence="9">Multi-pass membrane protein</topology>
    </subcellularLocation>
</comment>
<keyword evidence="14" id="KW-1185">Reference proteome</keyword>
<evidence type="ECO:0000256" key="1">
    <source>
        <dbReference type="ARBA" id="ARBA00004429"/>
    </source>
</evidence>
<evidence type="ECO:0000256" key="6">
    <source>
        <dbReference type="ARBA" id="ARBA00022970"/>
    </source>
</evidence>
<evidence type="ECO:0000256" key="7">
    <source>
        <dbReference type="ARBA" id="ARBA00022989"/>
    </source>
</evidence>
<dbReference type="GO" id="GO:0022857">
    <property type="term" value="F:transmembrane transporter activity"/>
    <property type="evidence" value="ECO:0007669"/>
    <property type="project" value="InterPro"/>
</dbReference>
<feature type="transmembrane region" description="Helical" evidence="9">
    <location>
        <begin position="105"/>
        <end position="130"/>
    </location>
</feature>
<dbReference type="InterPro" id="IPR000515">
    <property type="entry name" value="MetI-like"/>
</dbReference>
<keyword evidence="8 9" id="KW-0472">Membrane</keyword>
<dbReference type="SUPFAM" id="SSF161098">
    <property type="entry name" value="MetI-like"/>
    <property type="match status" value="1"/>
</dbReference>
<feature type="transmembrane region" description="Helical" evidence="9">
    <location>
        <begin position="28"/>
        <end position="51"/>
    </location>
</feature>
<evidence type="ECO:0000256" key="3">
    <source>
        <dbReference type="ARBA" id="ARBA00022448"/>
    </source>
</evidence>
<evidence type="ECO:0000256" key="8">
    <source>
        <dbReference type="ARBA" id="ARBA00023136"/>
    </source>
</evidence>
<feature type="transmembrane region" description="Helical" evidence="9">
    <location>
        <begin position="71"/>
        <end position="93"/>
    </location>
</feature>
<feature type="transmembrane region" description="Helical" evidence="9">
    <location>
        <begin position="257"/>
        <end position="279"/>
    </location>
</feature>
<dbReference type="GO" id="GO:0043190">
    <property type="term" value="C:ATP-binding cassette (ABC) transporter complex"/>
    <property type="evidence" value="ECO:0007669"/>
    <property type="project" value="InterPro"/>
</dbReference>
<reference evidence="12 13" key="2">
    <citation type="submission" date="2020-04" db="EMBL/GenBank/DDBJ databases">
        <title>FDA dAtabase for Regulatory Grade micrObial Sequences (FDA-ARGOS): Supporting development and validation of Infectious Disease Dx tests.</title>
        <authorList>
            <person name="Sciortino C."/>
            <person name="Tallon L."/>
            <person name="Sadzewicz L."/>
            <person name="Vavikolanu K."/>
            <person name="Mehta A."/>
            <person name="Aluvathingal J."/>
            <person name="Nadendla S."/>
            <person name="Nandy P."/>
            <person name="Geyer C."/>
            <person name="Yan Y."/>
            <person name="Sichtig H."/>
        </authorList>
    </citation>
    <scope>NUCLEOTIDE SEQUENCE [LARGE SCALE GENOMIC DNA]</scope>
    <source>
        <strain evidence="12 13">FDAARGOS_633</strain>
        <plasmid evidence="12 13">unnamed1</plasmid>
    </source>
</reference>
<evidence type="ECO:0000256" key="9">
    <source>
        <dbReference type="RuleBase" id="RU363032"/>
    </source>
</evidence>
<dbReference type="NCBIfam" id="TIGR01726">
    <property type="entry name" value="HEQRo_perm_3TM"/>
    <property type="match status" value="1"/>
</dbReference>
<dbReference type="InterPro" id="IPR010065">
    <property type="entry name" value="AA_ABC_transptr_permease_3TM"/>
</dbReference>
<evidence type="ECO:0000256" key="2">
    <source>
        <dbReference type="ARBA" id="ARBA00010072"/>
    </source>
</evidence>
<sequence>MMAHLDSTNPNPTLTSDKIIPVRHYGRIIGSAIAVLLCAQFLYSFVMSPYLDWDTVRQYLFNGAVLNGLMVSLQLTVIAMVASLLVAILIAIMRTSPSKIISAIAGIYVFIFRGVPLLVILIVIGNLGLFYKRVHIGIPFTDITFYSAPIQQLLTPFVASVIGLTLSASAYMSEIVRSGLLAINRGQHAASKALGMNSWMTLRYIVLPQALRVITPPLGNEFVNVLKATSLVSVIAGGDLLTITQSIAGSNYRTIEMMIVATIWYLVVISIVSVFQNVLERKMAEK</sequence>
<keyword evidence="3 9" id="KW-0813">Transport</keyword>
<dbReference type="PANTHER" id="PTHR30614">
    <property type="entry name" value="MEMBRANE COMPONENT OF AMINO ACID ABC TRANSPORTER"/>
    <property type="match status" value="1"/>
</dbReference>
<keyword evidence="5 9" id="KW-0812">Transmembrane</keyword>
<protein>
    <submittedName>
        <fullName evidence="12">Amino acid ABC transporter permease</fullName>
    </submittedName>
</protein>
<evidence type="ECO:0000313" key="14">
    <source>
        <dbReference type="Proteomes" id="UP001155820"/>
    </source>
</evidence>
<dbReference type="Proteomes" id="UP000500870">
    <property type="component" value="Plasmid unnamed1"/>
</dbReference>
<evidence type="ECO:0000313" key="12">
    <source>
        <dbReference type="EMBL" id="QIX19979.1"/>
    </source>
</evidence>
<geneLocation type="plasmid" evidence="12 13">
    <name>unnamed1</name>
</geneLocation>
<evidence type="ECO:0000259" key="10">
    <source>
        <dbReference type="PROSITE" id="PS50928"/>
    </source>
</evidence>
<keyword evidence="7 9" id="KW-1133">Transmembrane helix</keyword>
<reference evidence="11" key="1">
    <citation type="submission" date="2019-07" db="EMBL/GenBank/DDBJ databases">
        <title>FDA dAtabase for Regulatory Grade micrObial Sequences (FDA-ARGOS): Supporting development and validation of Infectious Disease Dx tests.</title>
        <authorList>
            <person name="Bachman M."/>
            <person name="Young C."/>
            <person name="Tallon L."/>
            <person name="Sadzewicz L."/>
            <person name="Vavikolanu K."/>
            <person name="Mehta A."/>
            <person name="Aluvathingal J."/>
            <person name="Nadendla S."/>
            <person name="Nandy P."/>
            <person name="Geyer C."/>
            <person name="Yan Y."/>
            <person name="Sichtig H."/>
        </authorList>
    </citation>
    <scope>NUCLEOTIDE SEQUENCE</scope>
    <source>
        <strain evidence="11">FDAARGOS_618</strain>
        <plasmid evidence="11">unnamed2</plasmid>
    </source>
</reference>